<sequence>MILRRSLLRAASASPTAISAPTSITTRQLHHQIPLRPIPQPIPFIPDPPTFLTAIGRSLSAHSAKIPSWDALFTLSSAQLKDLGIGPARSRRYLLHWREKFRNGEYGIGGDCRYVDGGVANLMVVERRVEGGRGGRVTTTTGLRDVGVRRVVVNVPGSVAESIATDMEVGEEKVAGVIDAEALNGVKGVVIRGARTIKGPYVEPVKGSGGLKARIRMQEGIWEERRGHKVDGGERRRAEVRAKRRAAENKAKAR</sequence>
<name>A0A6A5WPP4_9PLEO</name>
<evidence type="ECO:0000259" key="6">
    <source>
        <dbReference type="SMART" id="SM01238"/>
    </source>
</evidence>
<keyword evidence="8" id="KW-1185">Reference proteome</keyword>
<dbReference type="OrthoDB" id="18595at2759"/>
<dbReference type="InterPro" id="IPR019083">
    <property type="entry name" value="SAM_Ribosomal_mS41"/>
</dbReference>
<dbReference type="InterPro" id="IPR039603">
    <property type="entry name" value="Ribosomal_mS41"/>
</dbReference>
<protein>
    <recommendedName>
        <fullName evidence="4">Small ribosomal subunit protein mS41</fullName>
    </recommendedName>
</protein>
<evidence type="ECO:0000313" key="8">
    <source>
        <dbReference type="Proteomes" id="UP000799779"/>
    </source>
</evidence>
<evidence type="ECO:0000256" key="1">
    <source>
        <dbReference type="ARBA" id="ARBA00004173"/>
    </source>
</evidence>
<dbReference type="Pfam" id="PF09597">
    <property type="entry name" value="SAM_Ribosomal_mS41"/>
    <property type="match status" value="1"/>
</dbReference>
<organism evidence="7 8">
    <name type="scientific">Amniculicola lignicola CBS 123094</name>
    <dbReference type="NCBI Taxonomy" id="1392246"/>
    <lineage>
        <taxon>Eukaryota</taxon>
        <taxon>Fungi</taxon>
        <taxon>Dikarya</taxon>
        <taxon>Ascomycota</taxon>
        <taxon>Pezizomycotina</taxon>
        <taxon>Dothideomycetes</taxon>
        <taxon>Pleosporomycetidae</taxon>
        <taxon>Pleosporales</taxon>
        <taxon>Amniculicolaceae</taxon>
        <taxon>Amniculicola</taxon>
    </lineage>
</organism>
<reference evidence="7" key="1">
    <citation type="journal article" date="2020" name="Stud. Mycol.">
        <title>101 Dothideomycetes genomes: a test case for predicting lifestyles and emergence of pathogens.</title>
        <authorList>
            <person name="Haridas S."/>
            <person name="Albert R."/>
            <person name="Binder M."/>
            <person name="Bloem J."/>
            <person name="Labutti K."/>
            <person name="Salamov A."/>
            <person name="Andreopoulos B."/>
            <person name="Baker S."/>
            <person name="Barry K."/>
            <person name="Bills G."/>
            <person name="Bluhm B."/>
            <person name="Cannon C."/>
            <person name="Castanera R."/>
            <person name="Culley D."/>
            <person name="Daum C."/>
            <person name="Ezra D."/>
            <person name="Gonzalez J."/>
            <person name="Henrissat B."/>
            <person name="Kuo A."/>
            <person name="Liang C."/>
            <person name="Lipzen A."/>
            <person name="Lutzoni F."/>
            <person name="Magnuson J."/>
            <person name="Mondo S."/>
            <person name="Nolan M."/>
            <person name="Ohm R."/>
            <person name="Pangilinan J."/>
            <person name="Park H.-J."/>
            <person name="Ramirez L."/>
            <person name="Alfaro M."/>
            <person name="Sun H."/>
            <person name="Tritt A."/>
            <person name="Yoshinaga Y."/>
            <person name="Zwiers L.-H."/>
            <person name="Turgeon B."/>
            <person name="Goodwin S."/>
            <person name="Spatafora J."/>
            <person name="Crous P."/>
            <person name="Grigoriev I."/>
        </authorList>
    </citation>
    <scope>NUCLEOTIDE SEQUENCE</scope>
    <source>
        <strain evidence="7">CBS 123094</strain>
    </source>
</reference>
<evidence type="ECO:0000313" key="7">
    <source>
        <dbReference type="EMBL" id="KAF2003507.1"/>
    </source>
</evidence>
<dbReference type="GO" id="GO:0005739">
    <property type="term" value="C:mitochondrion"/>
    <property type="evidence" value="ECO:0007669"/>
    <property type="project" value="UniProtKB-SubCell"/>
</dbReference>
<dbReference type="EMBL" id="ML977572">
    <property type="protein sequence ID" value="KAF2003507.1"/>
    <property type="molecule type" value="Genomic_DNA"/>
</dbReference>
<comment type="similarity">
    <text evidence="2">Belongs to the mitochondrion-specific ribosomal protein mS41 family.</text>
</comment>
<proteinExistence type="inferred from homology"/>
<evidence type="ECO:0000256" key="4">
    <source>
        <dbReference type="ARBA" id="ARBA00035129"/>
    </source>
</evidence>
<dbReference type="PANTHER" id="PTHR28235">
    <property type="entry name" value="PROTEIN FYV4, MITOCHONDRIAL"/>
    <property type="match status" value="1"/>
</dbReference>
<evidence type="ECO:0000256" key="5">
    <source>
        <dbReference type="SAM" id="MobiDB-lite"/>
    </source>
</evidence>
<gene>
    <name evidence="7" type="ORF">P154DRAFT_520100</name>
</gene>
<dbReference type="SMART" id="SM01238">
    <property type="entry name" value="IGR"/>
    <property type="match status" value="1"/>
</dbReference>
<accession>A0A6A5WPP4</accession>
<evidence type="ECO:0000256" key="3">
    <source>
        <dbReference type="ARBA" id="ARBA00023128"/>
    </source>
</evidence>
<feature type="region of interest" description="Disordered" evidence="5">
    <location>
        <begin position="225"/>
        <end position="254"/>
    </location>
</feature>
<keyword evidence="3" id="KW-0496">Mitochondrion</keyword>
<dbReference type="Proteomes" id="UP000799779">
    <property type="component" value="Unassembled WGS sequence"/>
</dbReference>
<feature type="domain" description="Small ribosomal subunit protein mS41 SAM" evidence="6">
    <location>
        <begin position="48"/>
        <end position="104"/>
    </location>
</feature>
<evidence type="ECO:0000256" key="2">
    <source>
        <dbReference type="ARBA" id="ARBA00010492"/>
    </source>
</evidence>
<dbReference type="AlphaFoldDB" id="A0A6A5WPP4"/>
<dbReference type="PANTHER" id="PTHR28235:SF1">
    <property type="entry name" value="SMALL RIBOSOMAL SUBUNIT PROTEIN MS41"/>
    <property type="match status" value="1"/>
</dbReference>
<comment type="subcellular location">
    <subcellularLocation>
        <location evidence="1">Mitochondrion</location>
    </subcellularLocation>
</comment>